<evidence type="ECO:0000313" key="3">
    <source>
        <dbReference type="Proteomes" id="UP000199758"/>
    </source>
</evidence>
<gene>
    <name evidence="2" type="ORF">SAMN04488068_2895</name>
</gene>
<dbReference type="Proteomes" id="UP000199758">
    <property type="component" value="Unassembled WGS sequence"/>
</dbReference>
<dbReference type="STRING" id="490188.SAMN04488068_2895"/>
<dbReference type="RefSeq" id="WP_139250299.1">
    <property type="nucleotide sequence ID" value="NZ_FQWZ01000007.1"/>
</dbReference>
<evidence type="ECO:0000313" key="2">
    <source>
        <dbReference type="EMBL" id="SHH21254.1"/>
    </source>
</evidence>
<sequence length="680" mass="71166">MHPALSESRLLRARTSLPWRPAALAATLSLAACGGGGGGGGSSDPVTPPPPVPTLKVTLRGQVVDSPIANAVVTAAVGSRSFTATADAQGNYSLPIEVPRDAGASFVTLNADGVGAQAFVELVSLAGDLSALIAAAGSDGVLTAAESFVTQVTNVSTAEAVLLQQANGGQPITSSAQKSQLATGINGGDVLDLATAIKLAVDSPSSYPLPSGQATTLTLALNTEAREAFIASAQAQDPAVFQQTATAVAADPAVTPPLPAGSTPPAMLAAQLSDEIGFTFNFTNRVMAFEFAVDGSASVTNGDGKAASTWQVQGNTIAIRYAEPVSSISFPVERCGNTQRQVQARFVSEGVSLNRLSDRTLALTTTFQITYLDCPELSNRTVTETAARTLLTTSDFQTLTLDDVRDATQSLQVFDASTSSLAADVATFNADGSGRTVLFGLPFQWTLTTDGRGINVNYDNGVRSTYRLLRDVDTVASDGFYDLTVGEQRYIDAGASISIETPPPVFTAQTLPARYYQFGIGNETAPAPNTKGFRLRFDANGSGSQEDDFIDDNGNLVTVDSSNTPNQFFRWAIDSDNSVLLSRSIDINTGSFQCQPGSANCATFDERRIFPAVLSGSRYYWIEKRQIAGPNEVVTDRTPATYLARFYDVEALPAGKAARAAAPTGARPSPSSMLAAQALR</sequence>
<dbReference type="AlphaFoldDB" id="A0A1M5R4D4"/>
<evidence type="ECO:0000256" key="1">
    <source>
        <dbReference type="SAM" id="MobiDB-lite"/>
    </source>
</evidence>
<dbReference type="OrthoDB" id="7052377at2"/>
<keyword evidence="3" id="KW-1185">Reference proteome</keyword>
<reference evidence="2 3" key="1">
    <citation type="submission" date="2016-11" db="EMBL/GenBank/DDBJ databases">
        <authorList>
            <person name="Jaros S."/>
            <person name="Januszkiewicz K."/>
            <person name="Wedrychowicz H."/>
        </authorList>
    </citation>
    <scope>NUCLEOTIDE SEQUENCE [LARGE SCALE GENOMIC DNA]</scope>
    <source>
        <strain evidence="2 3">CGMCC 1.7049</strain>
    </source>
</reference>
<feature type="region of interest" description="Disordered" evidence="1">
    <location>
        <begin position="659"/>
        <end position="680"/>
    </location>
</feature>
<name>A0A1M5R4D4_9GAMM</name>
<organism evidence="2 3">
    <name type="scientific">Hydrocarboniphaga daqingensis</name>
    <dbReference type="NCBI Taxonomy" id="490188"/>
    <lineage>
        <taxon>Bacteria</taxon>
        <taxon>Pseudomonadati</taxon>
        <taxon>Pseudomonadota</taxon>
        <taxon>Gammaproteobacteria</taxon>
        <taxon>Nevskiales</taxon>
        <taxon>Nevskiaceae</taxon>
        <taxon>Hydrocarboniphaga</taxon>
    </lineage>
</organism>
<protein>
    <recommendedName>
        <fullName evidence="4">Carboxypeptidase regulatory-like domain-containing protein</fullName>
    </recommendedName>
</protein>
<proteinExistence type="predicted"/>
<evidence type="ECO:0008006" key="4">
    <source>
        <dbReference type="Google" id="ProtNLM"/>
    </source>
</evidence>
<accession>A0A1M5R4D4</accession>
<feature type="compositionally biased region" description="Low complexity" evidence="1">
    <location>
        <begin position="659"/>
        <end position="671"/>
    </location>
</feature>
<dbReference type="EMBL" id="FQWZ01000007">
    <property type="protein sequence ID" value="SHH21254.1"/>
    <property type="molecule type" value="Genomic_DNA"/>
</dbReference>